<evidence type="ECO:0000256" key="1">
    <source>
        <dbReference type="ARBA" id="ARBA00001066"/>
    </source>
</evidence>
<dbReference type="Pfam" id="PF00591">
    <property type="entry name" value="Glycos_transf_3"/>
    <property type="match status" value="1"/>
</dbReference>
<dbReference type="NCBIfam" id="NF004490">
    <property type="entry name" value="PRK05820.1"/>
    <property type="match status" value="1"/>
</dbReference>
<dbReference type="InterPro" id="IPR017872">
    <property type="entry name" value="Pyrmidine_PPase_CS"/>
</dbReference>
<reference evidence="13 14" key="1">
    <citation type="submission" date="2018-01" db="EMBL/GenBank/DDBJ databases">
        <title>Draft genome sequence of the feruloyl esterase-producing strain Lactobacillus fermentum CRL 1446, isolated from artisanal goat milk cheese.</title>
        <authorList>
            <person name="Abeijon Mukdsi M.C."/>
            <person name="Saavedra L."/>
            <person name="Gauffin Cano M.P."/>
            <person name="Hebert E.M."/>
            <person name="Medina R.B."/>
        </authorList>
    </citation>
    <scope>NUCLEOTIDE SEQUENCE [LARGE SCALE GENOMIC DNA]</scope>
    <source>
        <strain evidence="13 14">CRL 1446</strain>
    </source>
</reference>
<comment type="catalytic activity">
    <reaction evidence="1">
        <text>2'-deoxyuridine + phosphate = 2-deoxy-alpha-D-ribose 1-phosphate + uracil</text>
        <dbReference type="Rhea" id="RHEA:22824"/>
        <dbReference type="ChEBI" id="CHEBI:16450"/>
        <dbReference type="ChEBI" id="CHEBI:17568"/>
        <dbReference type="ChEBI" id="CHEBI:43474"/>
        <dbReference type="ChEBI" id="CHEBI:57259"/>
        <dbReference type="EC" id="2.4.2.2"/>
    </reaction>
</comment>
<name>A0A2K2TL98_LIMFE</name>
<dbReference type="Proteomes" id="UP000236514">
    <property type="component" value="Unassembled WGS sequence"/>
</dbReference>
<feature type="domain" description="Pyrimidine nucleoside phosphorylase C-terminal" evidence="12">
    <location>
        <begin position="345"/>
        <end position="418"/>
    </location>
</feature>
<dbReference type="NCBIfam" id="TIGR02644">
    <property type="entry name" value="Y_phosphoryl"/>
    <property type="match status" value="1"/>
</dbReference>
<dbReference type="Gene3D" id="3.40.1030.10">
    <property type="entry name" value="Nucleoside phosphorylase/phosphoribosyltransferase catalytic domain"/>
    <property type="match status" value="1"/>
</dbReference>
<dbReference type="EMBL" id="POTQ01000001">
    <property type="protein sequence ID" value="PNV58873.1"/>
    <property type="molecule type" value="Genomic_DNA"/>
</dbReference>
<evidence type="ECO:0000256" key="6">
    <source>
        <dbReference type="ARBA" id="ARBA00011889"/>
    </source>
</evidence>
<dbReference type="Gene3D" id="3.90.1170.30">
    <property type="entry name" value="Pyrimidine nucleoside phosphorylase-like, C-terminal domain"/>
    <property type="match status" value="1"/>
</dbReference>
<dbReference type="PIRSF" id="PIRSF000478">
    <property type="entry name" value="TP_PyNP"/>
    <property type="match status" value="1"/>
</dbReference>
<keyword evidence="9 13" id="KW-0808">Transferase</keyword>
<evidence type="ECO:0000256" key="8">
    <source>
        <dbReference type="ARBA" id="ARBA00022676"/>
    </source>
</evidence>
<comment type="subunit">
    <text evidence="5">Homodimer.</text>
</comment>
<dbReference type="SMART" id="SM00941">
    <property type="entry name" value="PYNP_C"/>
    <property type="match status" value="1"/>
</dbReference>
<dbReference type="InterPro" id="IPR000053">
    <property type="entry name" value="Thymidine/pyrmidine_PPase"/>
</dbReference>
<protein>
    <recommendedName>
        <fullName evidence="7">Pyrimidine-nucleoside phosphorylase</fullName>
        <ecNumber evidence="6">2.4.2.2</ecNumber>
    </recommendedName>
</protein>
<dbReference type="GO" id="GO:0006206">
    <property type="term" value="P:pyrimidine nucleobase metabolic process"/>
    <property type="evidence" value="ECO:0007669"/>
    <property type="project" value="InterPro"/>
</dbReference>
<accession>A0A2K2TL98</accession>
<evidence type="ECO:0000256" key="10">
    <source>
        <dbReference type="ARBA" id="ARBA00048453"/>
    </source>
</evidence>
<dbReference type="InterPro" id="IPR017459">
    <property type="entry name" value="Glycosyl_Trfase_fam3_N_dom"/>
</dbReference>
<dbReference type="NCBIfam" id="NF004747">
    <property type="entry name" value="PRK06078.1"/>
    <property type="match status" value="1"/>
</dbReference>
<dbReference type="InterPro" id="IPR035902">
    <property type="entry name" value="Nuc_phospho_transferase"/>
</dbReference>
<dbReference type="InterPro" id="IPR013102">
    <property type="entry name" value="PYNP_C"/>
</dbReference>
<comment type="similarity">
    <text evidence="4">Belongs to the thymidine/pyrimidine-nucleoside phosphorylase family.</text>
</comment>
<dbReference type="SUPFAM" id="SSF54680">
    <property type="entry name" value="Pyrimidine nucleoside phosphorylase C-terminal domain"/>
    <property type="match status" value="1"/>
</dbReference>
<dbReference type="InterPro" id="IPR018090">
    <property type="entry name" value="Pyrmidine_PPas_bac/euk"/>
</dbReference>
<dbReference type="GO" id="GO:0005829">
    <property type="term" value="C:cytosol"/>
    <property type="evidence" value="ECO:0007669"/>
    <property type="project" value="TreeGrafter"/>
</dbReference>
<dbReference type="RefSeq" id="WP_103205303.1">
    <property type="nucleotide sequence ID" value="NZ_CAKMAZ010000008.1"/>
</dbReference>
<dbReference type="GO" id="GO:0004850">
    <property type="term" value="F:uridine phosphorylase activity"/>
    <property type="evidence" value="ECO:0007669"/>
    <property type="project" value="RHEA"/>
</dbReference>
<gene>
    <name evidence="13" type="primary">deoA</name>
    <name evidence="13" type="ORF">C1Y38_00965</name>
</gene>
<dbReference type="Pfam" id="PF07831">
    <property type="entry name" value="PYNP_C"/>
    <property type="match status" value="1"/>
</dbReference>
<comment type="catalytic activity">
    <reaction evidence="10">
        <text>uridine + phosphate = alpha-D-ribose 1-phosphate + uracil</text>
        <dbReference type="Rhea" id="RHEA:24388"/>
        <dbReference type="ChEBI" id="CHEBI:16704"/>
        <dbReference type="ChEBI" id="CHEBI:17568"/>
        <dbReference type="ChEBI" id="CHEBI:43474"/>
        <dbReference type="ChEBI" id="CHEBI:57720"/>
        <dbReference type="EC" id="2.4.2.2"/>
    </reaction>
</comment>
<dbReference type="SUPFAM" id="SSF52418">
    <property type="entry name" value="Nucleoside phosphorylase/phosphoribosyltransferase catalytic domain"/>
    <property type="match status" value="1"/>
</dbReference>
<evidence type="ECO:0000259" key="12">
    <source>
        <dbReference type="SMART" id="SM00941"/>
    </source>
</evidence>
<dbReference type="Gene3D" id="1.20.970.10">
    <property type="entry name" value="Transferase, Pyrimidine Nucleoside Phosphorylase, Chain C"/>
    <property type="match status" value="1"/>
</dbReference>
<dbReference type="EC" id="2.4.2.2" evidence="6"/>
<comment type="catalytic activity">
    <reaction evidence="11">
        <text>thymidine + phosphate = 2-deoxy-alpha-D-ribose 1-phosphate + thymine</text>
        <dbReference type="Rhea" id="RHEA:16037"/>
        <dbReference type="ChEBI" id="CHEBI:17748"/>
        <dbReference type="ChEBI" id="CHEBI:17821"/>
        <dbReference type="ChEBI" id="CHEBI:43474"/>
        <dbReference type="ChEBI" id="CHEBI:57259"/>
        <dbReference type="EC" id="2.4.2.2"/>
    </reaction>
</comment>
<dbReference type="InterPro" id="IPR036320">
    <property type="entry name" value="Glycosyl_Trfase_fam3_N_dom_sf"/>
</dbReference>
<dbReference type="PROSITE" id="PS00647">
    <property type="entry name" value="THYMID_PHOSPHORYLASE"/>
    <property type="match status" value="1"/>
</dbReference>
<dbReference type="FunFam" id="3.40.1030.10:FF:000003">
    <property type="entry name" value="Pyrimidine-nucleoside phosphorylase"/>
    <property type="match status" value="1"/>
</dbReference>
<comment type="cofactor">
    <cofactor evidence="2">
        <name>K(+)</name>
        <dbReference type="ChEBI" id="CHEBI:29103"/>
    </cofactor>
</comment>
<dbReference type="SUPFAM" id="SSF47648">
    <property type="entry name" value="Nucleoside phosphorylase/phosphoribosyltransferase N-terminal domain"/>
    <property type="match status" value="1"/>
</dbReference>
<dbReference type="GO" id="GO:0006213">
    <property type="term" value="P:pyrimidine nucleoside metabolic process"/>
    <property type="evidence" value="ECO:0007669"/>
    <property type="project" value="InterPro"/>
</dbReference>
<sequence length="432" mass="45239">MAMLDIIAHKRDGCTLSTTEIHKFITGVVNHTIPDYQTAALLMAIYLKGMTTQEQTTLTKEMMESGDRLDLSAIPGIKVDKHSTGGVGDKVSLPLAAMVAACGVPVPMISGRGLGHTGGTLDKLEAIPGFKVDLTEAAFIDQVQKIGLAIVGATGSVAPADKEIYALRDVTATVGSIPLIASSIMSKKIASGTDALVIDVKTGAGAFMQTEADARKLAKALVSIGQQAGLQCMAVISDMNQPLGNKVGNTLEIEETLDALKSQGPADLMELVNTLGAQMLVLGHQAPDLATARERLETALTSGRALAKFREMIEAQGGDGRVVEDYSLMPHAKHHLTYRAKQSGVVTKLLADEVGKAAMVLGGGRQKADDALNYGVGIELLKKIGDPVSQGEALLIIHHDQTGLDAATALLDDAIELGETASAPTLIHETIN</sequence>
<dbReference type="InterPro" id="IPR036566">
    <property type="entry name" value="PYNP-like_C_sf"/>
</dbReference>
<dbReference type="Pfam" id="PF02885">
    <property type="entry name" value="Glycos_trans_3N"/>
    <property type="match status" value="1"/>
</dbReference>
<evidence type="ECO:0000256" key="3">
    <source>
        <dbReference type="ARBA" id="ARBA00003877"/>
    </source>
</evidence>
<evidence type="ECO:0000256" key="4">
    <source>
        <dbReference type="ARBA" id="ARBA00006915"/>
    </source>
</evidence>
<evidence type="ECO:0000313" key="14">
    <source>
        <dbReference type="Proteomes" id="UP000236514"/>
    </source>
</evidence>
<dbReference type="PANTHER" id="PTHR10515">
    <property type="entry name" value="THYMIDINE PHOSPHORYLASE"/>
    <property type="match status" value="1"/>
</dbReference>
<dbReference type="AlphaFoldDB" id="A0A2K2TL98"/>
<evidence type="ECO:0000256" key="2">
    <source>
        <dbReference type="ARBA" id="ARBA00001958"/>
    </source>
</evidence>
<dbReference type="GO" id="GO:0047847">
    <property type="term" value="F:deoxyuridine phosphorylase activity"/>
    <property type="evidence" value="ECO:0007669"/>
    <property type="project" value="RHEA"/>
</dbReference>
<proteinExistence type="inferred from homology"/>
<keyword evidence="8 13" id="KW-0328">Glycosyltransferase</keyword>
<dbReference type="PANTHER" id="PTHR10515:SF0">
    <property type="entry name" value="THYMIDINE PHOSPHORYLASE"/>
    <property type="match status" value="1"/>
</dbReference>
<evidence type="ECO:0000256" key="5">
    <source>
        <dbReference type="ARBA" id="ARBA00011738"/>
    </source>
</evidence>
<evidence type="ECO:0000256" key="9">
    <source>
        <dbReference type="ARBA" id="ARBA00022679"/>
    </source>
</evidence>
<evidence type="ECO:0000256" key="7">
    <source>
        <dbReference type="ARBA" id="ARBA00014680"/>
    </source>
</evidence>
<comment type="caution">
    <text evidence="13">The sequence shown here is derived from an EMBL/GenBank/DDBJ whole genome shotgun (WGS) entry which is preliminary data.</text>
</comment>
<dbReference type="InterPro" id="IPR000312">
    <property type="entry name" value="Glycosyl_Trfase_fam3"/>
</dbReference>
<evidence type="ECO:0000313" key="13">
    <source>
        <dbReference type="EMBL" id="PNV58873.1"/>
    </source>
</evidence>
<evidence type="ECO:0000256" key="11">
    <source>
        <dbReference type="ARBA" id="ARBA00048525"/>
    </source>
</evidence>
<organism evidence="13 14">
    <name type="scientific">Limosilactobacillus fermentum</name>
    <name type="common">Lactobacillus fermentum</name>
    <dbReference type="NCBI Taxonomy" id="1613"/>
    <lineage>
        <taxon>Bacteria</taxon>
        <taxon>Bacillati</taxon>
        <taxon>Bacillota</taxon>
        <taxon>Bacilli</taxon>
        <taxon>Lactobacillales</taxon>
        <taxon>Lactobacillaceae</taxon>
        <taxon>Limosilactobacillus</taxon>
    </lineage>
</organism>
<dbReference type="GO" id="GO:0009032">
    <property type="term" value="F:thymidine phosphorylase activity"/>
    <property type="evidence" value="ECO:0007669"/>
    <property type="project" value="TreeGrafter"/>
</dbReference>
<comment type="function">
    <text evidence="3">Catalyzes phosphorolysis of the pyrimidine nucleosides uridine, thymidine and 2'-deoxyuridine with the formation of the corresponding pyrimidine base and ribose-1-phosphate.</text>
</comment>
<dbReference type="GO" id="GO:0004645">
    <property type="term" value="F:1,4-alpha-oligoglucan phosphorylase activity"/>
    <property type="evidence" value="ECO:0007669"/>
    <property type="project" value="InterPro"/>
</dbReference>